<evidence type="ECO:0000313" key="1">
    <source>
        <dbReference type="EMBL" id="URZ10325.1"/>
    </source>
</evidence>
<sequence>MNHSKSNATFFAIVPGAGHMYLGLMRQGIEIMFLFFLTFAVSNSFHLSFFGILLPIIWFYSIFDARKKASSLTELEDTDLPIFKSTDFSKLLKSNNTGKYIAYVFILLGFLSLMDNIVLPLLSRYVNYEILRLSKELFISLIFIAVGLLIIIKGRKLKTGDNKCNKEE</sequence>
<dbReference type="KEGG" id="crw:CROST_010330"/>
<keyword evidence="2" id="KW-1185">Reference proteome</keyword>
<proteinExistence type="predicted"/>
<reference evidence="1 2" key="1">
    <citation type="submission" date="2022-04" db="EMBL/GenBank/DDBJ databases">
        <title>Genome sequence of C. roseum typestrain.</title>
        <authorList>
            <person name="Poehlein A."/>
            <person name="Schoch T."/>
            <person name="Duerre P."/>
            <person name="Daniel R."/>
        </authorList>
    </citation>
    <scope>NUCLEOTIDE SEQUENCE [LARGE SCALE GENOMIC DNA]</scope>
    <source>
        <strain evidence="1 2">DSM 7320</strain>
    </source>
</reference>
<organism evidence="1 2">
    <name type="scientific">Clostridium felsineum</name>
    <dbReference type="NCBI Taxonomy" id="36839"/>
    <lineage>
        <taxon>Bacteria</taxon>
        <taxon>Bacillati</taxon>
        <taxon>Bacillota</taxon>
        <taxon>Clostridia</taxon>
        <taxon>Eubacteriales</taxon>
        <taxon>Clostridiaceae</taxon>
        <taxon>Clostridium</taxon>
    </lineage>
</organism>
<name>A0A1S8L1W0_9CLOT</name>
<dbReference type="Proteomes" id="UP000190951">
    <property type="component" value="Chromosome"/>
</dbReference>
<dbReference type="RefSeq" id="WP_077835075.1">
    <property type="nucleotide sequence ID" value="NZ_CP096983.1"/>
</dbReference>
<dbReference type="STRING" id="84029.CROST_30490"/>
<accession>A0A1S8L1W0</accession>
<dbReference type="EMBL" id="CP096983">
    <property type="protein sequence ID" value="URZ10325.1"/>
    <property type="molecule type" value="Genomic_DNA"/>
</dbReference>
<protein>
    <submittedName>
        <fullName evidence="1">Uncharacterized protein</fullName>
    </submittedName>
</protein>
<evidence type="ECO:0000313" key="2">
    <source>
        <dbReference type="Proteomes" id="UP000190951"/>
    </source>
</evidence>
<dbReference type="AlphaFoldDB" id="A0A1S8L1W0"/>
<gene>
    <name evidence="1" type="ORF">CROST_010330</name>
</gene>